<proteinExistence type="predicted"/>
<reference evidence="4 5" key="1">
    <citation type="submission" date="2024-09" db="EMBL/GenBank/DDBJ databases">
        <authorList>
            <person name="Sun Q."/>
            <person name="Mori K."/>
        </authorList>
    </citation>
    <scope>NUCLEOTIDE SEQUENCE [LARGE SCALE GENOMIC DNA]</scope>
    <source>
        <strain evidence="4 5">NCAIM B.02537</strain>
    </source>
</reference>
<dbReference type="Pfam" id="PF04397">
    <property type="entry name" value="LytTR"/>
    <property type="match status" value="1"/>
</dbReference>
<name>A0ABV6PKP7_9SPHN</name>
<dbReference type="RefSeq" id="WP_379481587.1">
    <property type="nucleotide sequence ID" value="NZ_JBHLTL010000006.1"/>
</dbReference>
<gene>
    <name evidence="4" type="ORF">ACFFF7_11995</name>
</gene>
<accession>A0ABV6PKP7</accession>
<feature type="modified residue" description="4-aspartylphosphate" evidence="1">
    <location>
        <position position="56"/>
    </location>
</feature>
<dbReference type="PANTHER" id="PTHR37299">
    <property type="entry name" value="TRANSCRIPTIONAL REGULATOR-RELATED"/>
    <property type="match status" value="1"/>
</dbReference>
<dbReference type="PROSITE" id="PS50110">
    <property type="entry name" value="RESPONSE_REGULATORY"/>
    <property type="match status" value="1"/>
</dbReference>
<dbReference type="SMART" id="SM00448">
    <property type="entry name" value="REC"/>
    <property type="match status" value="1"/>
</dbReference>
<dbReference type="SMART" id="SM00850">
    <property type="entry name" value="LytTR"/>
    <property type="match status" value="1"/>
</dbReference>
<sequence>MNRVDVLVVDDEPLARRRVVRLLKHLAWVGAVEEAGNVEQAIQRLATFQAGLVLLDIQMPGGSGFDLVERLPDPAPAIVFITAFDDQALRAFDSRAVDYITKPIDPGRFHEALERARIAAEQRSNTDRIRELEEVVTALRKQSSTQPDRRLEIWVKSKGDYVRLAPGNISHIAAERDYVRIHAEGVEYLYNRNLAALERSLPSAQFIRIHRSTIVRIDAIKRIKQDAFSALVVVLGGGVELRVGRTYTSNIRSRLMNQG</sequence>
<keyword evidence="5" id="KW-1185">Reference proteome</keyword>
<organism evidence="4 5">
    <name type="scientific">Novosphingobium aquiterrae</name>
    <dbReference type="NCBI Taxonomy" id="624388"/>
    <lineage>
        <taxon>Bacteria</taxon>
        <taxon>Pseudomonadati</taxon>
        <taxon>Pseudomonadota</taxon>
        <taxon>Alphaproteobacteria</taxon>
        <taxon>Sphingomonadales</taxon>
        <taxon>Sphingomonadaceae</taxon>
        <taxon>Novosphingobium</taxon>
    </lineage>
</organism>
<evidence type="ECO:0000256" key="1">
    <source>
        <dbReference type="PROSITE-ProRule" id="PRU00169"/>
    </source>
</evidence>
<dbReference type="Gene3D" id="2.40.50.1020">
    <property type="entry name" value="LytTr DNA-binding domain"/>
    <property type="match status" value="1"/>
</dbReference>
<dbReference type="EMBL" id="JBHLTL010000006">
    <property type="protein sequence ID" value="MFC0590139.1"/>
    <property type="molecule type" value="Genomic_DNA"/>
</dbReference>
<evidence type="ECO:0000313" key="5">
    <source>
        <dbReference type="Proteomes" id="UP001589943"/>
    </source>
</evidence>
<evidence type="ECO:0000259" key="3">
    <source>
        <dbReference type="PROSITE" id="PS50930"/>
    </source>
</evidence>
<comment type="caution">
    <text evidence="4">The sequence shown here is derived from an EMBL/GenBank/DDBJ whole genome shotgun (WGS) entry which is preliminary data.</text>
</comment>
<dbReference type="InterPro" id="IPR001789">
    <property type="entry name" value="Sig_transdc_resp-reg_receiver"/>
</dbReference>
<evidence type="ECO:0000313" key="4">
    <source>
        <dbReference type="EMBL" id="MFC0590139.1"/>
    </source>
</evidence>
<dbReference type="PROSITE" id="PS50930">
    <property type="entry name" value="HTH_LYTTR"/>
    <property type="match status" value="1"/>
</dbReference>
<feature type="domain" description="HTH LytTR-type" evidence="3">
    <location>
        <begin position="153"/>
        <end position="257"/>
    </location>
</feature>
<dbReference type="Gene3D" id="3.40.50.2300">
    <property type="match status" value="1"/>
</dbReference>
<protein>
    <submittedName>
        <fullName evidence="4">LytR/AlgR family response regulator transcription factor</fullName>
    </submittedName>
</protein>
<keyword evidence="1" id="KW-0597">Phosphoprotein</keyword>
<dbReference type="Pfam" id="PF00072">
    <property type="entry name" value="Response_reg"/>
    <property type="match status" value="1"/>
</dbReference>
<dbReference type="PANTHER" id="PTHR37299:SF1">
    <property type="entry name" value="STAGE 0 SPORULATION PROTEIN A HOMOLOG"/>
    <property type="match status" value="1"/>
</dbReference>
<feature type="domain" description="Response regulatory" evidence="2">
    <location>
        <begin position="5"/>
        <end position="117"/>
    </location>
</feature>
<dbReference type="InterPro" id="IPR011006">
    <property type="entry name" value="CheY-like_superfamily"/>
</dbReference>
<dbReference type="Proteomes" id="UP001589943">
    <property type="component" value="Unassembled WGS sequence"/>
</dbReference>
<dbReference type="InterPro" id="IPR046947">
    <property type="entry name" value="LytR-like"/>
</dbReference>
<evidence type="ECO:0000259" key="2">
    <source>
        <dbReference type="PROSITE" id="PS50110"/>
    </source>
</evidence>
<dbReference type="SUPFAM" id="SSF52172">
    <property type="entry name" value="CheY-like"/>
    <property type="match status" value="1"/>
</dbReference>
<dbReference type="InterPro" id="IPR007492">
    <property type="entry name" value="LytTR_DNA-bd_dom"/>
</dbReference>